<evidence type="ECO:0008006" key="4">
    <source>
        <dbReference type="Google" id="ProtNLM"/>
    </source>
</evidence>
<proteinExistence type="predicted"/>
<sequence>MHMHGVKTADITAWLGHANPYVTMKIYTHTTEGAAERVAESYGKVVTFRDNEPLTRPRPASGERKAG</sequence>
<dbReference type="InterPro" id="IPR013762">
    <property type="entry name" value="Integrase-like_cat_sf"/>
</dbReference>
<dbReference type="Proteomes" id="UP000004816">
    <property type="component" value="Unassembled WGS sequence"/>
</dbReference>
<comment type="caution">
    <text evidence="2">The sequence shown here is derived from an EMBL/GenBank/DDBJ whole genome shotgun (WGS) entry which is preliminary data.</text>
</comment>
<dbReference type="InterPro" id="IPR011010">
    <property type="entry name" value="DNA_brk_join_enz"/>
</dbReference>
<protein>
    <recommendedName>
        <fullName evidence="4">Phage integrase family protein</fullName>
    </recommendedName>
</protein>
<dbReference type="Gene3D" id="1.10.443.10">
    <property type="entry name" value="Intergrase catalytic core"/>
    <property type="match status" value="1"/>
</dbReference>
<organism evidence="2 3">
    <name type="scientific">Segniliparus rugosus (strain ATCC BAA-974 / DSM 45345 / CCUG 50838 / CIP 108380 / JCM 13579 / CDC 945)</name>
    <dbReference type="NCBI Taxonomy" id="679197"/>
    <lineage>
        <taxon>Bacteria</taxon>
        <taxon>Bacillati</taxon>
        <taxon>Actinomycetota</taxon>
        <taxon>Actinomycetes</taxon>
        <taxon>Mycobacteriales</taxon>
        <taxon>Segniliparaceae</taxon>
        <taxon>Segniliparus</taxon>
    </lineage>
</organism>
<keyword evidence="3" id="KW-1185">Reference proteome</keyword>
<dbReference type="AlphaFoldDB" id="E5XQG7"/>
<dbReference type="SUPFAM" id="SSF56349">
    <property type="entry name" value="DNA breaking-rejoining enzymes"/>
    <property type="match status" value="1"/>
</dbReference>
<dbReference type="GO" id="GO:0003677">
    <property type="term" value="F:DNA binding"/>
    <property type="evidence" value="ECO:0007669"/>
    <property type="project" value="InterPro"/>
</dbReference>
<dbReference type="EMBL" id="ACZI02000002">
    <property type="protein sequence ID" value="EFV13408.1"/>
    <property type="molecule type" value="Genomic_DNA"/>
</dbReference>
<dbReference type="GO" id="GO:0006310">
    <property type="term" value="P:DNA recombination"/>
    <property type="evidence" value="ECO:0007669"/>
    <property type="project" value="UniProtKB-KW"/>
</dbReference>
<dbReference type="STRING" id="679197.HMPREF9336_01739"/>
<dbReference type="eggNOG" id="COG0582">
    <property type="taxonomic scope" value="Bacteria"/>
</dbReference>
<evidence type="ECO:0000313" key="3">
    <source>
        <dbReference type="Proteomes" id="UP000004816"/>
    </source>
</evidence>
<evidence type="ECO:0000256" key="1">
    <source>
        <dbReference type="ARBA" id="ARBA00023172"/>
    </source>
</evidence>
<dbReference type="GO" id="GO:0015074">
    <property type="term" value="P:DNA integration"/>
    <property type="evidence" value="ECO:0007669"/>
    <property type="project" value="InterPro"/>
</dbReference>
<dbReference type="HOGENOM" id="CLU_2809997_0_0_11"/>
<accession>E5XQG7</accession>
<evidence type="ECO:0000313" key="2">
    <source>
        <dbReference type="EMBL" id="EFV13408.1"/>
    </source>
</evidence>
<reference evidence="2 3" key="1">
    <citation type="journal article" date="2011" name="Stand. Genomic Sci.">
        <title>High quality draft genome sequence of Segniliparus rugosus CDC 945(T)= (ATCC BAA-974(T)).</title>
        <authorList>
            <person name="Earl A.M."/>
            <person name="Desjardins C.A."/>
            <person name="Fitzgerald M.G."/>
            <person name="Arachchi H.M."/>
            <person name="Zeng Q."/>
            <person name="Mehta T."/>
            <person name="Griggs A."/>
            <person name="Birren B.W."/>
            <person name="Toney N.C."/>
            <person name="Carr J."/>
            <person name="Posey J."/>
            <person name="Butler W.R."/>
        </authorList>
    </citation>
    <scope>NUCLEOTIDE SEQUENCE [LARGE SCALE GENOMIC DNA]</scope>
    <source>
        <strain evidence="3">ATCC BAA-974 / DSM 45345 / CCUG 50838 / CIP 108380 / JCM 13579 / CDC 945</strain>
    </source>
</reference>
<name>E5XQG7_SEGRC</name>
<gene>
    <name evidence="2" type="ORF">HMPREF9336_01739</name>
</gene>
<keyword evidence="1" id="KW-0233">DNA recombination</keyword>